<name>A0A1I0UYX1_9FLAO</name>
<sequence length="225" mass="25286">MFFFISFILSCTDNDDKKIINDTPAEVTLQQRLDNGETPYQIYLSNNSLLNSLYGLHYQGGIIFYLNTSNGTGLISSEINQSYQGSEVMHWGCETLDISASENSSIGFGQANTSAVVTNCSQLDTAASVCDFLILNGYSDWYLPSKDELNLMYQNLDLNGFGDFKNNTTVHIGSSIYFSAYYWSSTQSSTDIDKAWVQSFENGLQLDFEVGFKSFYHMVRAVRNF</sequence>
<dbReference type="EMBL" id="FOJT01000001">
    <property type="protein sequence ID" value="SFA69212.1"/>
    <property type="molecule type" value="Genomic_DNA"/>
</dbReference>
<dbReference type="STRING" id="498292.SAMN05660845_0055"/>
<evidence type="ECO:0000313" key="2">
    <source>
        <dbReference type="EMBL" id="SFA69212.1"/>
    </source>
</evidence>
<evidence type="ECO:0000259" key="1">
    <source>
        <dbReference type="Pfam" id="PF07603"/>
    </source>
</evidence>
<keyword evidence="3" id="KW-1185">Reference proteome</keyword>
<protein>
    <recommendedName>
        <fullName evidence="1">Lcl C-terminal domain-containing protein</fullName>
    </recommendedName>
</protein>
<dbReference type="Pfam" id="PF07603">
    <property type="entry name" value="Lcl_C"/>
    <property type="match status" value="1"/>
</dbReference>
<gene>
    <name evidence="2" type="ORF">SAMN05660845_0055</name>
</gene>
<reference evidence="3" key="1">
    <citation type="submission" date="2016-10" db="EMBL/GenBank/DDBJ databases">
        <authorList>
            <person name="Varghese N."/>
            <person name="Submissions S."/>
        </authorList>
    </citation>
    <scope>NUCLEOTIDE SEQUENCE [LARGE SCALE GENOMIC DNA]</scope>
    <source>
        <strain evidence="3">DSM 21789</strain>
    </source>
</reference>
<proteinExistence type="predicted"/>
<evidence type="ECO:0000313" key="3">
    <source>
        <dbReference type="Proteomes" id="UP000199604"/>
    </source>
</evidence>
<accession>A0A1I0UYX1</accession>
<dbReference type="InterPro" id="IPR011460">
    <property type="entry name" value="Lcl_C"/>
</dbReference>
<dbReference type="Proteomes" id="UP000199604">
    <property type="component" value="Unassembled WGS sequence"/>
</dbReference>
<organism evidence="2 3">
    <name type="scientific">Flavobacterium swingsii</name>
    <dbReference type="NCBI Taxonomy" id="498292"/>
    <lineage>
        <taxon>Bacteria</taxon>
        <taxon>Pseudomonadati</taxon>
        <taxon>Bacteroidota</taxon>
        <taxon>Flavobacteriia</taxon>
        <taxon>Flavobacteriales</taxon>
        <taxon>Flavobacteriaceae</taxon>
        <taxon>Flavobacterium</taxon>
    </lineage>
</organism>
<feature type="domain" description="Lcl C-terminal" evidence="1">
    <location>
        <begin position="117"/>
        <end position="223"/>
    </location>
</feature>
<dbReference type="AlphaFoldDB" id="A0A1I0UYX1"/>